<dbReference type="Proteomes" id="UP000037146">
    <property type="component" value="Unassembled WGS sequence"/>
</dbReference>
<dbReference type="InterPro" id="IPR013107">
    <property type="entry name" value="Acyl-CoA_DH_C"/>
</dbReference>
<dbReference type="AlphaFoldDB" id="A0A0K9GV42"/>
<reference evidence="7" key="1">
    <citation type="submission" date="2015-07" db="EMBL/GenBank/DDBJ databases">
        <title>Genome sequencing project for genomic taxonomy and phylogenomics of Bacillus-like bacteria.</title>
        <authorList>
            <person name="Liu B."/>
            <person name="Wang J."/>
            <person name="Zhu Y."/>
            <person name="Liu G."/>
            <person name="Chen Q."/>
            <person name="Chen Z."/>
            <person name="Lan J."/>
            <person name="Che J."/>
            <person name="Ge C."/>
            <person name="Shi H."/>
            <person name="Pan Z."/>
            <person name="Liu X."/>
        </authorList>
    </citation>
    <scope>NUCLEOTIDE SEQUENCE [LARGE SCALE GENOMIC DNA]</scope>
    <source>
        <strain evidence="7">FJAT-27997</strain>
    </source>
</reference>
<dbReference type="GO" id="GO:0003995">
    <property type="term" value="F:acyl-CoA dehydrogenase activity"/>
    <property type="evidence" value="ECO:0007669"/>
    <property type="project" value="TreeGrafter"/>
</dbReference>
<evidence type="ECO:0000256" key="2">
    <source>
        <dbReference type="ARBA" id="ARBA00023002"/>
    </source>
</evidence>
<dbReference type="InterPro" id="IPR037069">
    <property type="entry name" value="AcylCoA_DH/ox_N_sf"/>
</dbReference>
<dbReference type="SUPFAM" id="SSF56645">
    <property type="entry name" value="Acyl-CoA dehydrogenase NM domain-like"/>
    <property type="match status" value="1"/>
</dbReference>
<keyword evidence="7" id="KW-1185">Reference proteome</keyword>
<organism evidence="6 7">
    <name type="scientific">Peribacillus loiseleuriae</name>
    <dbReference type="NCBI Taxonomy" id="1679170"/>
    <lineage>
        <taxon>Bacteria</taxon>
        <taxon>Bacillati</taxon>
        <taxon>Bacillota</taxon>
        <taxon>Bacilli</taxon>
        <taxon>Bacillales</taxon>
        <taxon>Bacillaceae</taxon>
        <taxon>Peribacillus</taxon>
    </lineage>
</organism>
<evidence type="ECO:0000256" key="1">
    <source>
        <dbReference type="ARBA" id="ARBA00022630"/>
    </source>
</evidence>
<keyword evidence="1" id="KW-0285">Flavoprotein</keyword>
<dbReference type="Gene3D" id="2.40.110.10">
    <property type="entry name" value="Butyryl-CoA Dehydrogenase, subunit A, domain 2"/>
    <property type="match status" value="1"/>
</dbReference>
<dbReference type="InterPro" id="IPR046373">
    <property type="entry name" value="Acyl-CoA_Oxase/DH_mid-dom_sf"/>
</dbReference>
<dbReference type="GO" id="GO:0050660">
    <property type="term" value="F:flavin adenine dinucleotide binding"/>
    <property type="evidence" value="ECO:0007669"/>
    <property type="project" value="InterPro"/>
</dbReference>
<protein>
    <submittedName>
        <fullName evidence="6">Acyl-CoA dehydrogenase</fullName>
    </submittedName>
</protein>
<accession>A0A0K9GV42</accession>
<dbReference type="EMBL" id="LFZW01000001">
    <property type="protein sequence ID" value="KMY50132.1"/>
    <property type="molecule type" value="Genomic_DNA"/>
</dbReference>
<sequence>MPLSFFQTEEQKTYIEQLGSAISDFASRAGTLDETRGFPFENIQKLKDFGYTKLTLGKEYGGLGGSLYDFILAQERIAMECGPTALSIGWHVGTVLSLMEKKSWNEVVMDEFLKEIGNGALVNTAATEPKTGSPTRGGRPETTAVKDGNSWIITGRKTFTTLSPVLDIFLVTAWVPSEECVGTFLIHRNLSGVRIEETWDMISMQGTGSHDLILEHVKIPERYFVDHKQTANKPGTGWMLHIPACYIGIAAAARNYAVQFAKTYAPNSISGPIRDLPNVQRTIGEIELELTEARHFLYSVTNKWQTQPENRETLTTDLAAVKVAVTNKAIRIVDLAMRVVGARSLQRMNPLQRYYRDVRAGLHNPPMEDMAIITLAKQALFDK</sequence>
<feature type="domain" description="Acyl-CoA dehydrogenase/oxidase N-terminal" evidence="4">
    <location>
        <begin position="8"/>
        <end position="97"/>
    </location>
</feature>
<dbReference type="CDD" id="cd00567">
    <property type="entry name" value="ACAD"/>
    <property type="match status" value="1"/>
</dbReference>
<dbReference type="OrthoDB" id="9785203at2"/>
<evidence type="ECO:0000259" key="4">
    <source>
        <dbReference type="Pfam" id="PF02771"/>
    </source>
</evidence>
<dbReference type="PIRSF" id="PIRSF016578">
    <property type="entry name" value="HsaA"/>
    <property type="match status" value="1"/>
</dbReference>
<dbReference type="Gene3D" id="1.20.140.10">
    <property type="entry name" value="Butyryl-CoA Dehydrogenase, subunit A, domain 3"/>
    <property type="match status" value="1"/>
</dbReference>
<dbReference type="RefSeq" id="WP_049681478.1">
    <property type="nucleotide sequence ID" value="NZ_LFZW01000001.1"/>
</dbReference>
<dbReference type="STRING" id="1679170.AC625_11990"/>
<dbReference type="InterPro" id="IPR006091">
    <property type="entry name" value="Acyl-CoA_Oxase/DH_mid-dom"/>
</dbReference>
<dbReference type="PANTHER" id="PTHR43884:SF25">
    <property type="entry name" value="ACYL-COA DEHYDROGENASE YDBM-RELATED"/>
    <property type="match status" value="1"/>
</dbReference>
<feature type="domain" description="Acyl-CoA dehydrogenase C-terminal" evidence="5">
    <location>
        <begin position="243"/>
        <end position="361"/>
    </location>
</feature>
<dbReference type="Gene3D" id="1.10.540.10">
    <property type="entry name" value="Acyl-CoA dehydrogenase/oxidase, N-terminal domain"/>
    <property type="match status" value="1"/>
</dbReference>
<evidence type="ECO:0000259" key="5">
    <source>
        <dbReference type="Pfam" id="PF08028"/>
    </source>
</evidence>
<name>A0A0K9GV42_9BACI</name>
<feature type="domain" description="Acyl-CoA oxidase/dehydrogenase middle" evidence="3">
    <location>
        <begin position="124"/>
        <end position="217"/>
    </location>
</feature>
<evidence type="ECO:0000313" key="7">
    <source>
        <dbReference type="Proteomes" id="UP000037146"/>
    </source>
</evidence>
<dbReference type="Pfam" id="PF08028">
    <property type="entry name" value="Acyl-CoA_dh_2"/>
    <property type="match status" value="1"/>
</dbReference>
<dbReference type="Pfam" id="PF02770">
    <property type="entry name" value="Acyl-CoA_dh_M"/>
    <property type="match status" value="1"/>
</dbReference>
<dbReference type="PATRIC" id="fig|1679170.3.peg.2722"/>
<dbReference type="Pfam" id="PF02771">
    <property type="entry name" value="Acyl-CoA_dh_N"/>
    <property type="match status" value="1"/>
</dbReference>
<dbReference type="InterPro" id="IPR036250">
    <property type="entry name" value="AcylCo_DH-like_C"/>
</dbReference>
<dbReference type="InterPro" id="IPR013786">
    <property type="entry name" value="AcylCoA_DH/ox_N"/>
</dbReference>
<dbReference type="InterPro" id="IPR009100">
    <property type="entry name" value="AcylCoA_DH/oxidase_NM_dom_sf"/>
</dbReference>
<evidence type="ECO:0000313" key="6">
    <source>
        <dbReference type="EMBL" id="KMY50132.1"/>
    </source>
</evidence>
<evidence type="ECO:0000259" key="3">
    <source>
        <dbReference type="Pfam" id="PF02770"/>
    </source>
</evidence>
<proteinExistence type="predicted"/>
<keyword evidence="2" id="KW-0560">Oxidoreductase</keyword>
<gene>
    <name evidence="6" type="ORF">AC625_11990</name>
</gene>
<dbReference type="PANTHER" id="PTHR43884">
    <property type="entry name" value="ACYL-COA DEHYDROGENASE"/>
    <property type="match status" value="1"/>
</dbReference>
<dbReference type="SUPFAM" id="SSF47203">
    <property type="entry name" value="Acyl-CoA dehydrogenase C-terminal domain-like"/>
    <property type="match status" value="1"/>
</dbReference>
<comment type="caution">
    <text evidence="6">The sequence shown here is derived from an EMBL/GenBank/DDBJ whole genome shotgun (WGS) entry which is preliminary data.</text>
</comment>